<sequence>MCEMESILSSLDPQIQYLSHEFMADQVVFRAKARFVTAICPYCGLEANKVHSKYRRVFQDIPISTFETVIHLELPKFFCINIHCPYATFSVPLSFIEPKARKTKRLEKEILTLSLEMSSINSAKRLNQQNIKISKSTICRLIKKKKL</sequence>
<reference evidence="2 3" key="1">
    <citation type="submission" date="2016-10" db="EMBL/GenBank/DDBJ databases">
        <title>Comparative genomics of Bacillus thuringiensis reveals a path to pathogens against multiple invertebrate hosts.</title>
        <authorList>
            <person name="Zheng J."/>
            <person name="Gao Q."/>
            <person name="Liu H."/>
            <person name="Peng D."/>
            <person name="Ruan L."/>
            <person name="Sun M."/>
        </authorList>
    </citation>
    <scope>NUCLEOTIDE SEQUENCE [LARGE SCALE GENOMIC DNA]</scope>
    <source>
        <strain evidence="2">BGSC 4W1</strain>
    </source>
</reference>
<evidence type="ECO:0000259" key="1">
    <source>
        <dbReference type="Pfam" id="PF14690"/>
    </source>
</evidence>
<dbReference type="PANTHER" id="PTHR33498:SF1">
    <property type="entry name" value="TRANSPOSASE FOR INSERTION SEQUENCE ELEMENT IS1557"/>
    <property type="match status" value="1"/>
</dbReference>
<comment type="caution">
    <text evidence="2">The sequence shown here is derived from an EMBL/GenBank/DDBJ whole genome shotgun (WGS) entry which is preliminary data.</text>
</comment>
<evidence type="ECO:0000313" key="3">
    <source>
        <dbReference type="Proteomes" id="UP000195087"/>
    </source>
</evidence>
<proteinExistence type="predicted"/>
<accession>A0A9X6JQA7</accession>
<dbReference type="Proteomes" id="UP000195087">
    <property type="component" value="Unassembled WGS sequence"/>
</dbReference>
<dbReference type="PANTHER" id="PTHR33498">
    <property type="entry name" value="TRANSPOSASE FOR INSERTION SEQUENCE ELEMENT IS1557"/>
    <property type="match status" value="1"/>
</dbReference>
<organism evidence="2 3">
    <name type="scientific">Bacillus thuringiensis serovar kumamotoensis</name>
    <dbReference type="NCBI Taxonomy" id="132267"/>
    <lineage>
        <taxon>Bacteria</taxon>
        <taxon>Bacillati</taxon>
        <taxon>Bacillota</taxon>
        <taxon>Bacilli</taxon>
        <taxon>Bacillales</taxon>
        <taxon>Bacillaceae</taxon>
        <taxon>Bacillus</taxon>
        <taxon>Bacillus cereus group</taxon>
    </lineage>
</organism>
<dbReference type="InterPro" id="IPR047951">
    <property type="entry name" value="Transpos_ISL3"/>
</dbReference>
<gene>
    <name evidence="2" type="ORF">BK769_13585</name>
</gene>
<dbReference type="EMBL" id="NFEH01000068">
    <property type="protein sequence ID" value="OTZ74154.1"/>
    <property type="molecule type" value="Genomic_DNA"/>
</dbReference>
<dbReference type="InterPro" id="IPR029261">
    <property type="entry name" value="Transposase_Znf"/>
</dbReference>
<dbReference type="AlphaFoldDB" id="A0A9X6JQA7"/>
<evidence type="ECO:0000313" key="2">
    <source>
        <dbReference type="EMBL" id="OTZ74154.1"/>
    </source>
</evidence>
<name>A0A9X6JQA7_BACUK</name>
<dbReference type="Pfam" id="PF14690">
    <property type="entry name" value="Zn_ribbon_ISL3"/>
    <property type="match status" value="1"/>
</dbReference>
<feature type="domain" description="Transposase IS204/IS1001/IS1096/IS1165 zinc-finger" evidence="1">
    <location>
        <begin position="38"/>
        <end position="79"/>
    </location>
</feature>
<protein>
    <recommendedName>
        <fullName evidence="1">Transposase IS204/IS1001/IS1096/IS1165 zinc-finger domain-containing protein</fullName>
    </recommendedName>
</protein>